<dbReference type="EMBL" id="CP017553">
    <property type="protein sequence ID" value="AOW00311.1"/>
    <property type="molecule type" value="Genomic_DNA"/>
</dbReference>
<dbReference type="AlphaFoldDB" id="A0A1D8N3V6"/>
<keyword evidence="1" id="KW-0812">Transmembrane</keyword>
<sequence length="78" mass="9191">MSQNRHGFQIGTNELSRQCFTLRHKWWQDLLLFFIVIGVAVLQGIRACKSTVVPTRTMFGVLVEVHNERLMAWRRSKF</sequence>
<evidence type="ECO:0000313" key="2">
    <source>
        <dbReference type="EMBL" id="AOW00311.1"/>
    </source>
</evidence>
<organism evidence="2 3">
    <name type="scientific">Yarrowia lipolytica</name>
    <name type="common">Candida lipolytica</name>
    <dbReference type="NCBI Taxonomy" id="4952"/>
    <lineage>
        <taxon>Eukaryota</taxon>
        <taxon>Fungi</taxon>
        <taxon>Dikarya</taxon>
        <taxon>Ascomycota</taxon>
        <taxon>Saccharomycotina</taxon>
        <taxon>Dipodascomycetes</taxon>
        <taxon>Dipodascales</taxon>
        <taxon>Dipodascales incertae sedis</taxon>
        <taxon>Yarrowia</taxon>
    </lineage>
</organism>
<dbReference type="Proteomes" id="UP000182444">
    <property type="component" value="Chromosome 1A"/>
</dbReference>
<keyword evidence="1" id="KW-1133">Transmembrane helix</keyword>
<accession>A0A1D8N3V6</accession>
<reference evidence="2 3" key="1">
    <citation type="journal article" date="2016" name="PLoS ONE">
        <title>Sequence Assembly of Yarrowia lipolytica Strain W29/CLIB89 Shows Transposable Element Diversity.</title>
        <authorList>
            <person name="Magnan C."/>
            <person name="Yu J."/>
            <person name="Chang I."/>
            <person name="Jahn E."/>
            <person name="Kanomata Y."/>
            <person name="Wu J."/>
            <person name="Zeller M."/>
            <person name="Oakes M."/>
            <person name="Baldi P."/>
            <person name="Sandmeyer S."/>
        </authorList>
    </citation>
    <scope>NUCLEOTIDE SEQUENCE [LARGE SCALE GENOMIC DNA]</scope>
    <source>
        <strain evidence="3">CLIB89(W29)</strain>
    </source>
</reference>
<dbReference type="RefSeq" id="XP_068137754.1">
    <property type="nucleotide sequence ID" value="XM_068281653.1"/>
</dbReference>
<dbReference type="GeneID" id="94582314"/>
<evidence type="ECO:0000313" key="3">
    <source>
        <dbReference type="Proteomes" id="UP000182444"/>
    </source>
</evidence>
<proteinExistence type="predicted"/>
<feature type="transmembrane region" description="Helical" evidence="1">
    <location>
        <begin position="30"/>
        <end position="48"/>
    </location>
</feature>
<name>A0A1D8N3V6_YARLL</name>
<keyword evidence="1" id="KW-0472">Membrane</keyword>
<protein>
    <submittedName>
        <fullName evidence="2">Uncharacterized protein</fullName>
    </submittedName>
</protein>
<dbReference type="VEuPathDB" id="FungiDB:YALI1_A06104g"/>
<gene>
    <name evidence="2" type="ORF">YALI1_A06104g</name>
</gene>
<evidence type="ECO:0000256" key="1">
    <source>
        <dbReference type="SAM" id="Phobius"/>
    </source>
</evidence>